<dbReference type="PROSITE" id="PS00622">
    <property type="entry name" value="HTH_LUXR_1"/>
    <property type="match status" value="1"/>
</dbReference>
<dbReference type="RefSeq" id="WP_179718622.1">
    <property type="nucleotide sequence ID" value="NZ_JACBZT010000001.1"/>
</dbReference>
<evidence type="ECO:0000313" key="5">
    <source>
        <dbReference type="EMBL" id="NYJ07064.1"/>
    </source>
</evidence>
<evidence type="ECO:0000256" key="1">
    <source>
        <dbReference type="ARBA" id="ARBA00023015"/>
    </source>
</evidence>
<dbReference type="EMBL" id="JACBZT010000001">
    <property type="protein sequence ID" value="NYJ07064.1"/>
    <property type="molecule type" value="Genomic_DNA"/>
</dbReference>
<keyword evidence="1" id="KW-0805">Transcription regulation</keyword>
<dbReference type="PANTHER" id="PTHR43214:SF41">
    <property type="entry name" value="NITRATE_NITRITE RESPONSE REGULATOR PROTEIN NARP"/>
    <property type="match status" value="1"/>
</dbReference>
<dbReference type="InterPro" id="IPR011990">
    <property type="entry name" value="TPR-like_helical_dom_sf"/>
</dbReference>
<dbReference type="SUPFAM" id="SSF46894">
    <property type="entry name" value="C-terminal effector domain of the bipartite response regulators"/>
    <property type="match status" value="1"/>
</dbReference>
<dbReference type="AlphaFoldDB" id="A0A853CGJ2"/>
<dbReference type="GO" id="GO:0003677">
    <property type="term" value="F:DNA binding"/>
    <property type="evidence" value="ECO:0007669"/>
    <property type="project" value="UniProtKB-KW"/>
</dbReference>
<dbReference type="InterPro" id="IPR039420">
    <property type="entry name" value="WalR-like"/>
</dbReference>
<dbReference type="CDD" id="cd06170">
    <property type="entry name" value="LuxR_C_like"/>
    <property type="match status" value="1"/>
</dbReference>
<dbReference type="GO" id="GO:0006355">
    <property type="term" value="P:regulation of DNA-templated transcription"/>
    <property type="evidence" value="ECO:0007669"/>
    <property type="project" value="InterPro"/>
</dbReference>
<name>A0A853CGJ2_9ACTN</name>
<dbReference type="PANTHER" id="PTHR43214">
    <property type="entry name" value="TWO-COMPONENT RESPONSE REGULATOR"/>
    <property type="match status" value="1"/>
</dbReference>
<evidence type="ECO:0000259" key="4">
    <source>
        <dbReference type="PROSITE" id="PS50043"/>
    </source>
</evidence>
<feature type="domain" description="HTH luxR-type" evidence="4">
    <location>
        <begin position="476"/>
        <end position="541"/>
    </location>
</feature>
<comment type="caution">
    <text evidence="5">The sequence shown here is derived from an EMBL/GenBank/DDBJ whole genome shotgun (WGS) entry which is preliminary data.</text>
</comment>
<evidence type="ECO:0000313" key="6">
    <source>
        <dbReference type="Proteomes" id="UP000541969"/>
    </source>
</evidence>
<sequence length="543" mass="57609">MARLEVGDRVLDEARELFAAFRWRDCVALLAEADAQTPLDGTGLALLGEAAYLIGADEQAVNAISRAYQSFLRAGDFAAAARAAVSNCFALENAGELVRSRAWGARAERLLEEHDLGGSAAGAWLLSRRSHELLDEQRVEEALAVAREGERLSLATGEPDAAALSRLTIGFALLFRGERAASIRVFDEVMLSVSSDETSPAVVGICYCVSVAACVQQRDVVRARSWTATLDRWVAARPDLVAYRGACLVHRAQLSSLGGDWPAALADASSALDLLAGTPAAGSAAYQLGEVHRLMGHDHEAEDAYRRANALGVQPEPGLSRLRVAQGRAEAACRTLRRLCDEPRPPEDRAELLAARVEAELALDDVAAATATAGELRAITDGLAAPLLSALAVQSEGAVLLAAGRPGDALGVLREAQQRWTELDLPHACAQARVLAGRCLRELGDPESADLEFEAARECFERLGAARDLAAVDGPSPAPSSALTAREVEVVRLVAAGHTNRAIANELSLSEKTVARHLANIYAKLDIPSRAAATAYAYDHGLM</sequence>
<dbReference type="SUPFAM" id="SSF48452">
    <property type="entry name" value="TPR-like"/>
    <property type="match status" value="2"/>
</dbReference>
<reference evidence="5 6" key="1">
    <citation type="submission" date="2020-07" db="EMBL/GenBank/DDBJ databases">
        <title>Sequencing the genomes of 1000 actinobacteria strains.</title>
        <authorList>
            <person name="Klenk H.-P."/>
        </authorList>
    </citation>
    <scope>NUCLEOTIDE SEQUENCE [LARGE SCALE GENOMIC DNA]</scope>
    <source>
        <strain evidence="5 6">DSM 104001</strain>
    </source>
</reference>
<dbReference type="SMART" id="SM00421">
    <property type="entry name" value="HTH_LUXR"/>
    <property type="match status" value="1"/>
</dbReference>
<accession>A0A853CGJ2</accession>
<dbReference type="Gene3D" id="1.10.10.10">
    <property type="entry name" value="Winged helix-like DNA-binding domain superfamily/Winged helix DNA-binding domain"/>
    <property type="match status" value="1"/>
</dbReference>
<keyword evidence="2" id="KW-0238">DNA-binding</keyword>
<proteinExistence type="predicted"/>
<protein>
    <submittedName>
        <fullName evidence="5">ATP/maltotriose-dependent transcriptional regulator MalT</fullName>
    </submittedName>
</protein>
<dbReference type="InterPro" id="IPR016032">
    <property type="entry name" value="Sig_transdc_resp-reg_C-effctor"/>
</dbReference>
<evidence type="ECO:0000256" key="2">
    <source>
        <dbReference type="ARBA" id="ARBA00023125"/>
    </source>
</evidence>
<dbReference type="Pfam" id="PF00196">
    <property type="entry name" value="GerE"/>
    <property type="match status" value="1"/>
</dbReference>
<dbReference type="InterPro" id="IPR036388">
    <property type="entry name" value="WH-like_DNA-bd_sf"/>
</dbReference>
<dbReference type="PRINTS" id="PR00038">
    <property type="entry name" value="HTHLUXR"/>
</dbReference>
<dbReference type="Proteomes" id="UP000541969">
    <property type="component" value="Unassembled WGS sequence"/>
</dbReference>
<keyword evidence="6" id="KW-1185">Reference proteome</keyword>
<dbReference type="PROSITE" id="PS50043">
    <property type="entry name" value="HTH_LUXR_2"/>
    <property type="match status" value="1"/>
</dbReference>
<keyword evidence="3" id="KW-0804">Transcription</keyword>
<dbReference type="Gene3D" id="1.25.40.10">
    <property type="entry name" value="Tetratricopeptide repeat domain"/>
    <property type="match status" value="1"/>
</dbReference>
<evidence type="ECO:0000256" key="3">
    <source>
        <dbReference type="ARBA" id="ARBA00023163"/>
    </source>
</evidence>
<organism evidence="5 6">
    <name type="scientific">Petropleomorpha daqingensis</name>
    <dbReference type="NCBI Taxonomy" id="2026353"/>
    <lineage>
        <taxon>Bacteria</taxon>
        <taxon>Bacillati</taxon>
        <taxon>Actinomycetota</taxon>
        <taxon>Actinomycetes</taxon>
        <taxon>Geodermatophilales</taxon>
        <taxon>Geodermatophilaceae</taxon>
        <taxon>Petropleomorpha</taxon>
    </lineage>
</organism>
<dbReference type="InterPro" id="IPR000792">
    <property type="entry name" value="Tscrpt_reg_LuxR_C"/>
</dbReference>
<gene>
    <name evidence="5" type="ORF">GGQ55_003342</name>
</gene>